<dbReference type="EMBL" id="CAJNOH010000518">
    <property type="protein sequence ID" value="CAF1064754.1"/>
    <property type="molecule type" value="Genomic_DNA"/>
</dbReference>
<dbReference type="SUPFAM" id="SSF88874">
    <property type="entry name" value="Receptor-binding domain of short tail fibre protein gp12"/>
    <property type="match status" value="1"/>
</dbReference>
<evidence type="ECO:0000313" key="6">
    <source>
        <dbReference type="Proteomes" id="UP000663854"/>
    </source>
</evidence>
<feature type="signal peptide" evidence="1">
    <location>
        <begin position="1"/>
        <end position="20"/>
    </location>
</feature>
<dbReference type="Pfam" id="PF07484">
    <property type="entry name" value="Collar"/>
    <property type="match status" value="1"/>
</dbReference>
<dbReference type="Proteomes" id="UP000663870">
    <property type="component" value="Unassembled WGS sequence"/>
</dbReference>
<dbReference type="Gene3D" id="3.90.1340.10">
    <property type="entry name" value="Phage tail collar domain"/>
    <property type="match status" value="1"/>
</dbReference>
<evidence type="ECO:0000313" key="3">
    <source>
        <dbReference type="EMBL" id="CAF0851677.1"/>
    </source>
</evidence>
<evidence type="ECO:0000259" key="2">
    <source>
        <dbReference type="Pfam" id="PF07484"/>
    </source>
</evidence>
<evidence type="ECO:0000313" key="4">
    <source>
        <dbReference type="EMBL" id="CAF1064754.1"/>
    </source>
</evidence>
<reference evidence="4" key="1">
    <citation type="submission" date="2021-02" db="EMBL/GenBank/DDBJ databases">
        <authorList>
            <person name="Nowell W R."/>
        </authorList>
    </citation>
    <scope>NUCLEOTIDE SEQUENCE</scope>
</reference>
<dbReference type="Proteomes" id="UP000663882">
    <property type="component" value="Unassembled WGS sequence"/>
</dbReference>
<sequence>MKLLLLVLLVVIEYFLIAVANDDVRRSTVPKNAPTSSDNESQQFQIPPGTIVTFAGAIIPNGWLKADGSTVSQQRYPALFQVIGDSYGSGNQVNTFKLPDLRGRVIVGSGKGVGLTNRLLGNQFGSEQHVLTQNEMPAHTHLVNDPGHSHDMGSPARGQVWGVRSDNVHYCYGVDNGGVTNNPPTLQAQTGVTVQSVGGGAPHDIVQPSMAFNYIIKY</sequence>
<keyword evidence="7" id="KW-1185">Reference proteome</keyword>
<dbReference type="InterPro" id="IPR011083">
    <property type="entry name" value="Phage_tail_collar_dom"/>
</dbReference>
<dbReference type="Proteomes" id="UP000663854">
    <property type="component" value="Unassembled WGS sequence"/>
</dbReference>
<dbReference type="OrthoDB" id="10056189at2759"/>
<organism evidence="4 6">
    <name type="scientific">Rotaria sordida</name>
    <dbReference type="NCBI Taxonomy" id="392033"/>
    <lineage>
        <taxon>Eukaryota</taxon>
        <taxon>Metazoa</taxon>
        <taxon>Spiralia</taxon>
        <taxon>Gnathifera</taxon>
        <taxon>Rotifera</taxon>
        <taxon>Eurotatoria</taxon>
        <taxon>Bdelloidea</taxon>
        <taxon>Philodinida</taxon>
        <taxon>Philodinidae</taxon>
        <taxon>Rotaria</taxon>
    </lineage>
</organism>
<feature type="domain" description="Phage tail collar" evidence="2">
    <location>
        <begin position="49"/>
        <end position="106"/>
    </location>
</feature>
<name>A0A814LGM5_9BILA</name>
<keyword evidence="1" id="KW-0732">Signal</keyword>
<dbReference type="EMBL" id="CAJNOO010000195">
    <property type="protein sequence ID" value="CAF0851677.1"/>
    <property type="molecule type" value="Genomic_DNA"/>
</dbReference>
<evidence type="ECO:0000313" key="5">
    <source>
        <dbReference type="EMBL" id="CAF1240818.1"/>
    </source>
</evidence>
<dbReference type="InterPro" id="IPR037053">
    <property type="entry name" value="Phage_tail_collar_dom_sf"/>
</dbReference>
<comment type="caution">
    <text evidence="4">The sequence shown here is derived from an EMBL/GenBank/DDBJ whole genome shotgun (WGS) entry which is preliminary data.</text>
</comment>
<dbReference type="AlphaFoldDB" id="A0A814LGM5"/>
<evidence type="ECO:0000256" key="1">
    <source>
        <dbReference type="SAM" id="SignalP"/>
    </source>
</evidence>
<feature type="chain" id="PRO_5035602281" description="Phage tail collar domain-containing protein" evidence="1">
    <location>
        <begin position="21"/>
        <end position="218"/>
    </location>
</feature>
<gene>
    <name evidence="5" type="ORF">JXQ802_LOCUS26449</name>
    <name evidence="4" type="ORF">PYM288_LOCUS17840</name>
    <name evidence="3" type="ORF">RFH988_LOCUS6490</name>
</gene>
<evidence type="ECO:0000313" key="7">
    <source>
        <dbReference type="Proteomes" id="UP000663870"/>
    </source>
</evidence>
<dbReference type="EMBL" id="CAJNOL010000926">
    <property type="protein sequence ID" value="CAF1240818.1"/>
    <property type="molecule type" value="Genomic_DNA"/>
</dbReference>
<proteinExistence type="predicted"/>
<accession>A0A814LGM5</accession>
<protein>
    <recommendedName>
        <fullName evidence="2">Phage tail collar domain-containing protein</fullName>
    </recommendedName>
</protein>